<dbReference type="PRINTS" id="PR00081">
    <property type="entry name" value="GDHRDH"/>
</dbReference>
<sequence length="249" mass="26762">MASSGKLVVLITGANSGIGFELAAQLLAKGTYHVLLGSRSTDKGTTAVKTLESRKLPGTIELIPIDVTNDNSIEKAANSVEENHGRLDVLINNAGIAGAETPLRQQMQEAFNVNATGTAVVTEFFAPLLQKSTSTSPPPRIINISSGAGSIDRRLDPKSVMYKINQVQYRASKTAQNMVTACQWAVYGPKIKVFAYCPGFTASNLGPHNTLESGARTAEESVRPLMDVVEGKRDEEAGRFLHKDGDYPW</sequence>
<dbReference type="InterPro" id="IPR051468">
    <property type="entry name" value="Fungal_SecMetab_SDRs"/>
</dbReference>
<dbReference type="Gene3D" id="3.40.50.720">
    <property type="entry name" value="NAD(P)-binding Rossmann-like Domain"/>
    <property type="match status" value="1"/>
</dbReference>
<dbReference type="GO" id="GO:0019748">
    <property type="term" value="P:secondary metabolic process"/>
    <property type="evidence" value="ECO:0007669"/>
    <property type="project" value="TreeGrafter"/>
</dbReference>
<comment type="similarity">
    <text evidence="1">Belongs to the short-chain dehydrogenases/reductases (SDR) family.</text>
</comment>
<dbReference type="PANTHER" id="PTHR43544">
    <property type="entry name" value="SHORT-CHAIN DEHYDROGENASE/REDUCTASE"/>
    <property type="match status" value="1"/>
</dbReference>
<protein>
    <submittedName>
        <fullName evidence="2">Putative short-chain dehydrogenase</fullName>
    </submittedName>
</protein>
<evidence type="ECO:0000313" key="3">
    <source>
        <dbReference type="Proteomes" id="UP000799779"/>
    </source>
</evidence>
<evidence type="ECO:0000313" key="2">
    <source>
        <dbReference type="EMBL" id="KAF2000849.1"/>
    </source>
</evidence>
<organism evidence="2 3">
    <name type="scientific">Amniculicola lignicola CBS 123094</name>
    <dbReference type="NCBI Taxonomy" id="1392246"/>
    <lineage>
        <taxon>Eukaryota</taxon>
        <taxon>Fungi</taxon>
        <taxon>Dikarya</taxon>
        <taxon>Ascomycota</taxon>
        <taxon>Pezizomycotina</taxon>
        <taxon>Dothideomycetes</taxon>
        <taxon>Pleosporomycetidae</taxon>
        <taxon>Pleosporales</taxon>
        <taxon>Amniculicolaceae</taxon>
        <taxon>Amniculicola</taxon>
    </lineage>
</organism>
<dbReference type="AlphaFoldDB" id="A0A6A5WJ68"/>
<dbReference type="SUPFAM" id="SSF51735">
    <property type="entry name" value="NAD(P)-binding Rossmann-fold domains"/>
    <property type="match status" value="1"/>
</dbReference>
<evidence type="ECO:0000256" key="1">
    <source>
        <dbReference type="ARBA" id="ARBA00006484"/>
    </source>
</evidence>
<gene>
    <name evidence="2" type="ORF">P154DRAFT_465114</name>
</gene>
<dbReference type="GO" id="GO:0005737">
    <property type="term" value="C:cytoplasm"/>
    <property type="evidence" value="ECO:0007669"/>
    <property type="project" value="TreeGrafter"/>
</dbReference>
<dbReference type="EMBL" id="ML977586">
    <property type="protein sequence ID" value="KAF2000849.1"/>
    <property type="molecule type" value="Genomic_DNA"/>
</dbReference>
<reference evidence="2" key="1">
    <citation type="journal article" date="2020" name="Stud. Mycol.">
        <title>101 Dothideomycetes genomes: a test case for predicting lifestyles and emergence of pathogens.</title>
        <authorList>
            <person name="Haridas S."/>
            <person name="Albert R."/>
            <person name="Binder M."/>
            <person name="Bloem J."/>
            <person name="Labutti K."/>
            <person name="Salamov A."/>
            <person name="Andreopoulos B."/>
            <person name="Baker S."/>
            <person name="Barry K."/>
            <person name="Bills G."/>
            <person name="Bluhm B."/>
            <person name="Cannon C."/>
            <person name="Castanera R."/>
            <person name="Culley D."/>
            <person name="Daum C."/>
            <person name="Ezra D."/>
            <person name="Gonzalez J."/>
            <person name="Henrissat B."/>
            <person name="Kuo A."/>
            <person name="Liang C."/>
            <person name="Lipzen A."/>
            <person name="Lutzoni F."/>
            <person name="Magnuson J."/>
            <person name="Mondo S."/>
            <person name="Nolan M."/>
            <person name="Ohm R."/>
            <person name="Pangilinan J."/>
            <person name="Park H.-J."/>
            <person name="Ramirez L."/>
            <person name="Alfaro M."/>
            <person name="Sun H."/>
            <person name="Tritt A."/>
            <person name="Yoshinaga Y."/>
            <person name="Zwiers L.-H."/>
            <person name="Turgeon B."/>
            <person name="Goodwin S."/>
            <person name="Spatafora J."/>
            <person name="Crous P."/>
            <person name="Grigoriev I."/>
        </authorList>
    </citation>
    <scope>NUCLEOTIDE SEQUENCE</scope>
    <source>
        <strain evidence="2">CBS 123094</strain>
    </source>
</reference>
<dbReference type="PANTHER" id="PTHR43544:SF32">
    <property type="entry name" value="CHAIN DEHYDROGENASE, PUTATIVE (AFU_ORTHOLOGUE AFUA_5G01530)-RELATED"/>
    <property type="match status" value="1"/>
</dbReference>
<dbReference type="GO" id="GO:0016491">
    <property type="term" value="F:oxidoreductase activity"/>
    <property type="evidence" value="ECO:0007669"/>
    <property type="project" value="TreeGrafter"/>
</dbReference>
<dbReference type="InterPro" id="IPR036291">
    <property type="entry name" value="NAD(P)-bd_dom_sf"/>
</dbReference>
<dbReference type="InterPro" id="IPR002347">
    <property type="entry name" value="SDR_fam"/>
</dbReference>
<dbReference type="Proteomes" id="UP000799779">
    <property type="component" value="Unassembled WGS sequence"/>
</dbReference>
<proteinExistence type="inferred from homology"/>
<dbReference type="Pfam" id="PF00106">
    <property type="entry name" value="adh_short"/>
    <property type="match status" value="1"/>
</dbReference>
<dbReference type="OrthoDB" id="1933717at2759"/>
<name>A0A6A5WJ68_9PLEO</name>
<keyword evidence="3" id="KW-1185">Reference proteome</keyword>
<accession>A0A6A5WJ68</accession>